<dbReference type="STRING" id="1302687.SAMN05444267_103125"/>
<sequence>MKPYTLLLLSFFFLLNISCKSQQKNDHNNLRNNSSLLKIELKEQTRGTNRLITFTLNSKIISLNGDIKNESISTNEWKNITEQVDLIELSKIGSFVSPTTGRYSDKALASTIIIYANGKEYTSSTFDAGIPPKELENLYKALMGNVKEKHNPQKK</sequence>
<evidence type="ECO:0000313" key="2">
    <source>
        <dbReference type="Proteomes" id="UP000184364"/>
    </source>
</evidence>
<protein>
    <submittedName>
        <fullName evidence="1">Uncharacterized protein</fullName>
    </submittedName>
</protein>
<dbReference type="EMBL" id="FRAV01000031">
    <property type="protein sequence ID" value="SHM01059.1"/>
    <property type="molecule type" value="Genomic_DNA"/>
</dbReference>
<reference evidence="2" key="1">
    <citation type="submission" date="2016-11" db="EMBL/GenBank/DDBJ databases">
        <authorList>
            <person name="Varghese N."/>
            <person name="Submissions S."/>
        </authorList>
    </citation>
    <scope>NUCLEOTIDE SEQUENCE [LARGE SCALE GENOMIC DNA]</scope>
    <source>
        <strain evidence="2">DSM 26899</strain>
    </source>
</reference>
<evidence type="ECO:0000313" key="1">
    <source>
        <dbReference type="EMBL" id="SHM01059.1"/>
    </source>
</evidence>
<proteinExistence type="predicted"/>
<accession>A0A1M7FBG6</accession>
<dbReference type="OrthoDB" id="1446480at2"/>
<gene>
    <name evidence="1" type="ORF">SAMN05444267_103125</name>
</gene>
<dbReference type="AlphaFoldDB" id="A0A1M7FBG6"/>
<name>A0A1M7FBG6_9FLAO</name>
<organism evidence="1 2">
    <name type="scientific">Chryseobacterium polytrichastri</name>
    <dbReference type="NCBI Taxonomy" id="1302687"/>
    <lineage>
        <taxon>Bacteria</taxon>
        <taxon>Pseudomonadati</taxon>
        <taxon>Bacteroidota</taxon>
        <taxon>Flavobacteriia</taxon>
        <taxon>Flavobacteriales</taxon>
        <taxon>Weeksellaceae</taxon>
        <taxon>Chryseobacterium group</taxon>
        <taxon>Chryseobacterium</taxon>
    </lineage>
</organism>
<dbReference type="RefSeq" id="WP_073295423.1">
    <property type="nucleotide sequence ID" value="NZ_FRAV01000031.1"/>
</dbReference>
<keyword evidence="2" id="KW-1185">Reference proteome</keyword>
<dbReference type="Proteomes" id="UP000184364">
    <property type="component" value="Unassembled WGS sequence"/>
</dbReference>